<comment type="caution">
    <text evidence="2">The sequence shown here is derived from an EMBL/GenBank/DDBJ whole genome shotgun (WGS) entry which is preliminary data.</text>
</comment>
<name>H0R2U9_9ACTN</name>
<evidence type="ECO:0000259" key="1">
    <source>
        <dbReference type="Pfam" id="PF07883"/>
    </source>
</evidence>
<dbReference type="EMBL" id="BAEH01000083">
    <property type="protein sequence ID" value="GAB19400.1"/>
    <property type="molecule type" value="Genomic_DNA"/>
</dbReference>
<dbReference type="Proteomes" id="UP000035034">
    <property type="component" value="Unassembled WGS sequence"/>
</dbReference>
<keyword evidence="3" id="KW-1185">Reference proteome</keyword>
<accession>H0R2U9</accession>
<dbReference type="PANTHER" id="PTHR36440:SF1">
    <property type="entry name" value="PUTATIVE (AFU_ORTHOLOGUE AFUA_8G07350)-RELATED"/>
    <property type="match status" value="1"/>
</dbReference>
<dbReference type="STRING" id="1077974.GOEFS_083_00320"/>
<dbReference type="SUPFAM" id="SSF51182">
    <property type="entry name" value="RmlC-like cupins"/>
    <property type="match status" value="1"/>
</dbReference>
<dbReference type="InterPro" id="IPR053146">
    <property type="entry name" value="QDO-like"/>
</dbReference>
<dbReference type="RefSeq" id="WP_007318735.1">
    <property type="nucleotide sequence ID" value="NZ_BAEH01000083.1"/>
</dbReference>
<dbReference type="InterPro" id="IPR013096">
    <property type="entry name" value="Cupin_2"/>
</dbReference>
<evidence type="ECO:0000313" key="2">
    <source>
        <dbReference type="EMBL" id="GAB19400.1"/>
    </source>
</evidence>
<sequence>MDWENKSLRSIANVSPEFAYCAIASPDNWVEFNDQCIGIEHTRGGRRLKSSVAERGDSVVQYLLRDSGLMTLAWEIVVAELGREFVMRDSATGTTVEWIIRELDGGVELGRSSSSSVGGDDEEVLTVLCQAIERAFAKIGSAVGRNPWTGRVGAYNADHFEYVVANTESSGSLASMRSTVRPEGAPPLHIHTREDETWTVLSGVVRFWFGGRTLSACETVDIEAGGYVFGPRFVPHTFQTVTPEADVIITNTPGAIEGYFSGVGASDTRQDSMHGDLFARYGVTIFLDEVPPS</sequence>
<organism evidence="2 3">
    <name type="scientific">Gordonia effusa NBRC 100432</name>
    <dbReference type="NCBI Taxonomy" id="1077974"/>
    <lineage>
        <taxon>Bacteria</taxon>
        <taxon>Bacillati</taxon>
        <taxon>Actinomycetota</taxon>
        <taxon>Actinomycetes</taxon>
        <taxon>Mycobacteriales</taxon>
        <taxon>Gordoniaceae</taxon>
        <taxon>Gordonia</taxon>
    </lineage>
</organism>
<dbReference type="InterPro" id="IPR011051">
    <property type="entry name" value="RmlC_Cupin_sf"/>
</dbReference>
<gene>
    <name evidence="2" type="ORF">GOEFS_083_00320</name>
</gene>
<dbReference type="AlphaFoldDB" id="H0R2U9"/>
<dbReference type="Gene3D" id="2.60.120.10">
    <property type="entry name" value="Jelly Rolls"/>
    <property type="match status" value="1"/>
</dbReference>
<reference evidence="2 3" key="1">
    <citation type="submission" date="2011-12" db="EMBL/GenBank/DDBJ databases">
        <title>Whole genome shotgun sequence of Gordonia effusa NBRC 100432.</title>
        <authorList>
            <person name="Yoshida I."/>
            <person name="Takarada H."/>
            <person name="Hosoyama A."/>
            <person name="Tsuchikane K."/>
            <person name="Katsumata H."/>
            <person name="Yamazaki S."/>
            <person name="Fujita N."/>
        </authorList>
    </citation>
    <scope>NUCLEOTIDE SEQUENCE [LARGE SCALE GENOMIC DNA]</scope>
    <source>
        <strain evidence="2 3">NBRC 100432</strain>
    </source>
</reference>
<dbReference type="Pfam" id="PF07883">
    <property type="entry name" value="Cupin_2"/>
    <property type="match status" value="1"/>
</dbReference>
<dbReference type="InterPro" id="IPR014710">
    <property type="entry name" value="RmlC-like_jellyroll"/>
</dbReference>
<proteinExistence type="predicted"/>
<dbReference type="eggNOG" id="COG1917">
    <property type="taxonomic scope" value="Bacteria"/>
</dbReference>
<dbReference type="PANTHER" id="PTHR36440">
    <property type="entry name" value="PUTATIVE (AFU_ORTHOLOGUE AFUA_8G07350)-RELATED"/>
    <property type="match status" value="1"/>
</dbReference>
<evidence type="ECO:0000313" key="3">
    <source>
        <dbReference type="Proteomes" id="UP000035034"/>
    </source>
</evidence>
<feature type="domain" description="Cupin type-2" evidence="1">
    <location>
        <begin position="178"/>
        <end position="246"/>
    </location>
</feature>
<protein>
    <recommendedName>
        <fullName evidence="1">Cupin type-2 domain-containing protein</fullName>
    </recommendedName>
</protein>